<keyword evidence="2" id="KW-1185">Reference proteome</keyword>
<evidence type="ECO:0000313" key="1">
    <source>
        <dbReference type="EMBL" id="KAJ1109542.1"/>
    </source>
</evidence>
<name>A0AAV7N0R8_PLEWA</name>
<dbReference type="Proteomes" id="UP001066276">
    <property type="component" value="Chromosome 9"/>
</dbReference>
<gene>
    <name evidence="1" type="ORF">NDU88_006902</name>
</gene>
<sequence length="118" mass="13889">MMLQLSPRPLAKRKRQRALKIAQQNLWMVQRLADEPQHKQSHINIVHQKADQKASTDPPQWRGDKVEKQQLIPRVPMRSKMRLVNAFIRTTMTYASPVWSGCKPEYRKPLQKPQKKAL</sequence>
<dbReference type="AlphaFoldDB" id="A0AAV7N0R8"/>
<organism evidence="1 2">
    <name type="scientific">Pleurodeles waltl</name>
    <name type="common">Iberian ribbed newt</name>
    <dbReference type="NCBI Taxonomy" id="8319"/>
    <lineage>
        <taxon>Eukaryota</taxon>
        <taxon>Metazoa</taxon>
        <taxon>Chordata</taxon>
        <taxon>Craniata</taxon>
        <taxon>Vertebrata</taxon>
        <taxon>Euteleostomi</taxon>
        <taxon>Amphibia</taxon>
        <taxon>Batrachia</taxon>
        <taxon>Caudata</taxon>
        <taxon>Salamandroidea</taxon>
        <taxon>Salamandridae</taxon>
        <taxon>Pleurodelinae</taxon>
        <taxon>Pleurodeles</taxon>
    </lineage>
</organism>
<accession>A0AAV7N0R8</accession>
<comment type="caution">
    <text evidence="1">The sequence shown here is derived from an EMBL/GenBank/DDBJ whole genome shotgun (WGS) entry which is preliminary data.</text>
</comment>
<proteinExistence type="predicted"/>
<dbReference type="EMBL" id="JANPWB010000013">
    <property type="protein sequence ID" value="KAJ1109542.1"/>
    <property type="molecule type" value="Genomic_DNA"/>
</dbReference>
<evidence type="ECO:0000313" key="2">
    <source>
        <dbReference type="Proteomes" id="UP001066276"/>
    </source>
</evidence>
<protein>
    <submittedName>
        <fullName evidence="1">Uncharacterized protein</fullName>
    </submittedName>
</protein>
<reference evidence="1" key="1">
    <citation type="journal article" date="2022" name="bioRxiv">
        <title>Sequencing and chromosome-scale assembly of the giantPleurodeles waltlgenome.</title>
        <authorList>
            <person name="Brown T."/>
            <person name="Elewa A."/>
            <person name="Iarovenko S."/>
            <person name="Subramanian E."/>
            <person name="Araus A.J."/>
            <person name="Petzold A."/>
            <person name="Susuki M."/>
            <person name="Suzuki K.-i.T."/>
            <person name="Hayashi T."/>
            <person name="Toyoda A."/>
            <person name="Oliveira C."/>
            <person name="Osipova E."/>
            <person name="Leigh N.D."/>
            <person name="Simon A."/>
            <person name="Yun M.H."/>
        </authorList>
    </citation>
    <scope>NUCLEOTIDE SEQUENCE</scope>
    <source>
        <strain evidence="1">20211129_DDA</strain>
        <tissue evidence="1">Liver</tissue>
    </source>
</reference>